<keyword evidence="1" id="KW-0812">Transmembrane</keyword>
<sequence length="51" mass="5275">LLFFVVWCFVLGGLTVASNPSLCSGEVGLVAASLAGWGWLLSLGVSFMSLV</sequence>
<feature type="chain" id="PRO_5029867873" evidence="2">
    <location>
        <begin position="18"/>
        <end position="51"/>
    </location>
</feature>
<feature type="transmembrane region" description="Helical" evidence="1">
    <location>
        <begin position="27"/>
        <end position="50"/>
    </location>
</feature>
<organism evidence="3 4">
    <name type="scientific">Sitta europaea</name>
    <name type="common">Eurasian nuthatch</name>
    <dbReference type="NCBI Taxonomy" id="50251"/>
    <lineage>
        <taxon>Eukaryota</taxon>
        <taxon>Metazoa</taxon>
        <taxon>Chordata</taxon>
        <taxon>Craniata</taxon>
        <taxon>Vertebrata</taxon>
        <taxon>Euteleostomi</taxon>
        <taxon>Archelosauria</taxon>
        <taxon>Archosauria</taxon>
        <taxon>Dinosauria</taxon>
        <taxon>Saurischia</taxon>
        <taxon>Theropoda</taxon>
        <taxon>Coelurosauria</taxon>
        <taxon>Aves</taxon>
        <taxon>Neognathae</taxon>
        <taxon>Neoaves</taxon>
        <taxon>Telluraves</taxon>
        <taxon>Australaves</taxon>
        <taxon>Passeriformes</taxon>
        <taxon>Sittidae</taxon>
        <taxon>Sitta</taxon>
    </lineage>
</organism>
<proteinExistence type="predicted"/>
<comment type="caution">
    <text evidence="3">The sequence shown here is derived from an EMBL/GenBank/DDBJ whole genome shotgun (WGS) entry which is preliminary data.</text>
</comment>
<evidence type="ECO:0000256" key="2">
    <source>
        <dbReference type="SAM" id="SignalP"/>
    </source>
</evidence>
<evidence type="ECO:0000256" key="1">
    <source>
        <dbReference type="SAM" id="Phobius"/>
    </source>
</evidence>
<feature type="non-terminal residue" evidence="3">
    <location>
        <position position="1"/>
    </location>
</feature>
<feature type="signal peptide" evidence="2">
    <location>
        <begin position="1"/>
        <end position="17"/>
    </location>
</feature>
<protein>
    <submittedName>
        <fullName evidence="3">NU6M oxidoreductase</fullName>
    </submittedName>
</protein>
<evidence type="ECO:0000313" key="4">
    <source>
        <dbReference type="Proteomes" id="UP000583915"/>
    </source>
</evidence>
<keyword evidence="4" id="KW-1185">Reference proteome</keyword>
<accession>A0A7L1V6F8</accession>
<reference evidence="3 4" key="1">
    <citation type="submission" date="2019-09" db="EMBL/GenBank/DDBJ databases">
        <title>Bird 10,000 Genomes (B10K) Project - Family phase.</title>
        <authorList>
            <person name="Zhang G."/>
        </authorList>
    </citation>
    <scope>NUCLEOTIDE SEQUENCE [LARGE SCALE GENOMIC DNA]</scope>
    <source>
        <strain evidence="3">B10K-DU-002-25</strain>
        <tissue evidence="3">Muscle</tissue>
    </source>
</reference>
<keyword evidence="2" id="KW-0732">Signal</keyword>
<gene>
    <name evidence="3" type="primary">Mtnd6_0</name>
    <name evidence="3" type="ORF">SITEUR_R05735</name>
</gene>
<feature type="non-terminal residue" evidence="3">
    <location>
        <position position="51"/>
    </location>
</feature>
<keyword evidence="1" id="KW-1133">Transmembrane helix</keyword>
<keyword evidence="1" id="KW-0472">Membrane</keyword>
<dbReference type="EMBL" id="VXBS01004953">
    <property type="protein sequence ID" value="NXO80906.1"/>
    <property type="molecule type" value="Genomic_DNA"/>
</dbReference>
<dbReference type="Proteomes" id="UP000583915">
    <property type="component" value="Unassembled WGS sequence"/>
</dbReference>
<evidence type="ECO:0000313" key="3">
    <source>
        <dbReference type="EMBL" id="NXO80906.1"/>
    </source>
</evidence>
<dbReference type="AlphaFoldDB" id="A0A7L1V6F8"/>
<name>A0A7L1V6F8_SITEU</name>